<proteinExistence type="predicted"/>
<evidence type="ECO:0000313" key="2">
    <source>
        <dbReference type="Proteomes" id="UP000217258"/>
    </source>
</evidence>
<protein>
    <submittedName>
        <fullName evidence="1">Uncharacterized protein</fullName>
    </submittedName>
</protein>
<evidence type="ECO:0000313" key="1">
    <source>
        <dbReference type="EMBL" id="ATC90398.1"/>
    </source>
</evidence>
<dbReference type="RefSeq" id="WP_058154504.1">
    <property type="nucleotide sequence ID" value="NZ_CP011030.1"/>
</dbReference>
<keyword evidence="2" id="KW-1185">Reference proteome</keyword>
<accession>A0ABM6N2J6</accession>
<organism evidence="1 2">
    <name type="scientific">Pseudoalteromonas issachenkonii</name>
    <dbReference type="NCBI Taxonomy" id="152297"/>
    <lineage>
        <taxon>Bacteria</taxon>
        <taxon>Pseudomonadati</taxon>
        <taxon>Pseudomonadota</taxon>
        <taxon>Gammaproteobacteria</taxon>
        <taxon>Alteromonadales</taxon>
        <taxon>Pseudoalteromonadaceae</taxon>
        <taxon>Pseudoalteromonas</taxon>
    </lineage>
</organism>
<sequence length="187" mass="20601">MKKDEFLNPRSMSTPAACGGIVIIITNSLVFNFSISAVWTALAFSALLALLVLYAKNIEPWEKALHYIVNTFLIFSFAAGANQGIHKAATPEIAYAATNPSASIAMFPEKAIPMSIDALNQLEFSLASIYSDEKVVNKSELMSIQQTLHELTLKLKSVESNISKSNPDRIEITGSRIEKPFFTDWLN</sequence>
<dbReference type="EMBL" id="CP011030">
    <property type="protein sequence ID" value="ATC90398.1"/>
    <property type="molecule type" value="Genomic_DNA"/>
</dbReference>
<dbReference type="Proteomes" id="UP000217258">
    <property type="component" value="Chromosome I"/>
</dbReference>
<reference evidence="1 2" key="1">
    <citation type="submission" date="2015-06" db="EMBL/GenBank/DDBJ databases">
        <authorList>
            <person name="Xie B.-B."/>
            <person name="Rong J.-C."/>
            <person name="Qin Q.-L."/>
            <person name="Zhang Y.-Z."/>
        </authorList>
    </citation>
    <scope>NUCLEOTIDE SEQUENCE [LARGE SCALE GENOMIC DNA]</scope>
    <source>
        <strain evidence="1 2">KMM 3549</strain>
    </source>
</reference>
<gene>
    <name evidence="1" type="ORF">PISS_a1474</name>
</gene>
<name>A0ABM6N2J6_9GAMM</name>